<protein>
    <submittedName>
        <fullName evidence="1">Uncharacterized protein</fullName>
    </submittedName>
</protein>
<organism evidence="1 2">
    <name type="scientific">Leptospira interrogans str. FPW1039</name>
    <dbReference type="NCBI Taxonomy" id="1193040"/>
    <lineage>
        <taxon>Bacteria</taxon>
        <taxon>Pseudomonadati</taxon>
        <taxon>Spirochaetota</taxon>
        <taxon>Spirochaetia</taxon>
        <taxon>Leptospirales</taxon>
        <taxon>Leptospiraceae</taxon>
        <taxon>Leptospira</taxon>
    </lineage>
</organism>
<dbReference type="AlphaFoldDB" id="A0A0F6IIU5"/>
<reference evidence="1 2" key="1">
    <citation type="submission" date="2013-01" db="EMBL/GenBank/DDBJ databases">
        <authorList>
            <person name="Harkins D.M."/>
            <person name="Durkin A.S."/>
            <person name="Brinkac L.M."/>
            <person name="Haft D.H."/>
            <person name="Selengut J.D."/>
            <person name="Sanka R."/>
            <person name="DePew J."/>
            <person name="Purushe J."/>
            <person name="Peacock S.J."/>
            <person name="Thaipadungpanit J."/>
            <person name="Wuthiekanun V.W."/>
            <person name="Day N.P."/>
            <person name="Vinetz J.M."/>
            <person name="Sutton G.G."/>
            <person name="Nierman W.C."/>
            <person name="Fouts D.E."/>
        </authorList>
    </citation>
    <scope>NUCLEOTIDE SEQUENCE [LARGE SCALE GENOMIC DNA]</scope>
    <source>
        <strain evidence="1 2">FPW1039</strain>
    </source>
</reference>
<proteinExistence type="predicted"/>
<dbReference type="InterPro" id="IPR009045">
    <property type="entry name" value="Zn_M74/Hedgehog-like"/>
</dbReference>
<sequence length="180" mass="19734">MPGSASDYLKDIIESLSSSKESAQIIEQIKKINPKLQVSSVWRNGPGDNPASLHYTGQAVDFAGPLLDLFNTFVILKDNGFIGGIGLGIDTADRHLHVDLRPNRNVWFETSKSVDKNGKITVTVVTESNSKFNSAFERAKKQYFVTTPIPEPPLEWSDKLILTGFALGGLWIISKSNNSG</sequence>
<evidence type="ECO:0000313" key="2">
    <source>
        <dbReference type="Proteomes" id="UP000012164"/>
    </source>
</evidence>
<dbReference type="Proteomes" id="UP000012164">
    <property type="component" value="Unassembled WGS sequence"/>
</dbReference>
<comment type="caution">
    <text evidence="1">The sequence shown here is derived from an EMBL/GenBank/DDBJ whole genome shotgun (WGS) entry which is preliminary data.</text>
</comment>
<dbReference type="Gene3D" id="3.30.1380.10">
    <property type="match status" value="1"/>
</dbReference>
<dbReference type="SUPFAM" id="SSF55166">
    <property type="entry name" value="Hedgehog/DD-peptidase"/>
    <property type="match status" value="1"/>
</dbReference>
<evidence type="ECO:0000313" key="1">
    <source>
        <dbReference type="EMBL" id="EMJ37970.1"/>
    </source>
</evidence>
<name>A0A0F6IIU5_LEPIR</name>
<dbReference type="EMBL" id="AKWR02000057">
    <property type="protein sequence ID" value="EMJ37970.1"/>
    <property type="molecule type" value="Genomic_DNA"/>
</dbReference>
<accession>A0A0F6IIU5</accession>
<gene>
    <name evidence="1" type="ORF">LEP1GSC079_1809</name>
</gene>